<dbReference type="CDD" id="cd02440">
    <property type="entry name" value="AdoMet_MTases"/>
    <property type="match status" value="1"/>
</dbReference>
<organism evidence="1 2">
    <name type="scientific">Testicularia cyperi</name>
    <dbReference type="NCBI Taxonomy" id="1882483"/>
    <lineage>
        <taxon>Eukaryota</taxon>
        <taxon>Fungi</taxon>
        <taxon>Dikarya</taxon>
        <taxon>Basidiomycota</taxon>
        <taxon>Ustilaginomycotina</taxon>
        <taxon>Ustilaginomycetes</taxon>
        <taxon>Ustilaginales</taxon>
        <taxon>Anthracoideaceae</taxon>
        <taxon>Testicularia</taxon>
    </lineage>
</organism>
<dbReference type="InterPro" id="IPR029063">
    <property type="entry name" value="SAM-dependent_MTases_sf"/>
</dbReference>
<protein>
    <recommendedName>
        <fullName evidence="3">S-adenosyl-L-methionine-dependent methyltransferase</fullName>
    </recommendedName>
</protein>
<evidence type="ECO:0000313" key="2">
    <source>
        <dbReference type="Proteomes" id="UP000246740"/>
    </source>
</evidence>
<dbReference type="PANTHER" id="PTHR23108">
    <property type="entry name" value="METHYLTRANSFERASE-RELATED"/>
    <property type="match status" value="1"/>
</dbReference>
<reference evidence="1 2" key="1">
    <citation type="journal article" date="2018" name="Mol. Biol. Evol.">
        <title>Broad Genomic Sampling Reveals a Smut Pathogenic Ancestry of the Fungal Clade Ustilaginomycotina.</title>
        <authorList>
            <person name="Kijpornyongpan T."/>
            <person name="Mondo S.J."/>
            <person name="Barry K."/>
            <person name="Sandor L."/>
            <person name="Lee J."/>
            <person name="Lipzen A."/>
            <person name="Pangilinan J."/>
            <person name="LaButti K."/>
            <person name="Hainaut M."/>
            <person name="Henrissat B."/>
            <person name="Grigoriev I.V."/>
            <person name="Spatafora J.W."/>
            <person name="Aime M.C."/>
        </authorList>
    </citation>
    <scope>NUCLEOTIDE SEQUENCE [LARGE SCALE GENOMIC DNA]</scope>
    <source>
        <strain evidence="1 2">MCA 3645</strain>
    </source>
</reference>
<dbReference type="AlphaFoldDB" id="A0A317XZR6"/>
<evidence type="ECO:0008006" key="3">
    <source>
        <dbReference type="Google" id="ProtNLM"/>
    </source>
</evidence>
<dbReference type="GO" id="GO:0008276">
    <property type="term" value="F:protein methyltransferase activity"/>
    <property type="evidence" value="ECO:0007669"/>
    <property type="project" value="InterPro"/>
</dbReference>
<dbReference type="SUPFAM" id="SSF53335">
    <property type="entry name" value="S-adenosyl-L-methionine-dependent methyltransferases"/>
    <property type="match status" value="1"/>
</dbReference>
<dbReference type="InterPro" id="IPR038899">
    <property type="entry name" value="METTL22"/>
</dbReference>
<dbReference type="GO" id="GO:0008757">
    <property type="term" value="F:S-adenosylmethionine-dependent methyltransferase activity"/>
    <property type="evidence" value="ECO:0007669"/>
    <property type="project" value="UniProtKB-ARBA"/>
</dbReference>
<name>A0A317XZR6_9BASI</name>
<dbReference type="InterPro" id="IPR019410">
    <property type="entry name" value="Methyltransf_16"/>
</dbReference>
<accession>A0A317XZR6</accession>
<dbReference type="Pfam" id="PF10294">
    <property type="entry name" value="Methyltransf_16"/>
    <property type="match status" value="1"/>
</dbReference>
<dbReference type="FunCoup" id="A0A317XZR6">
    <property type="interactions" value="27"/>
</dbReference>
<sequence>MLRISINIVKSSDRSGSGQLRGHKLFHFVPAASPSAAPSSVSTSTTFLCSVLVLLGCDRRLHRLPATPLVNRDAKSAALLINLRLLRESHEASSTVFTSLLGAMAFTSSFLPTRDLCNLKCLDLSEPSCLERIKIGLEHIASLLGLSNGEIYHTFPRPCQRVDSDFTEAFHVSAENEGIDAFERQYVTRWLTRLVSEFSMAGGNGDNGETHDRVDAMAERCSELLSASAGKMAAGDSVKDHILPLSHQGESIRIRLRDAALVHDSLGTHTWGAAPILAQLLLPLAHPPDMGCRILELGAGTGLVGLALATWSCQHRSLSQTEIICTDYHPSVLANLAYNVELNLPLYEPSDERPHRVDLRAAMLDWQSIHRQRARLPPSGVQILSSQTLPEVPLNSDFSSQSERRPWSEVVQDDYQGTFDLIIAAASHKAALLHVMVPLRPTHRVEVEAVYKAFGVAAGGSPSLRIISESDFEGYENFGMYNRGRSLGQDGGAASGGLARIYRWFVIGWSDDEHLSNAPS</sequence>
<dbReference type="STRING" id="1882483.A0A317XZR6"/>
<gene>
    <name evidence="1" type="ORF">BCV70DRAFT_204180</name>
</gene>
<dbReference type="InParanoid" id="A0A317XZR6"/>
<dbReference type="Proteomes" id="UP000246740">
    <property type="component" value="Unassembled WGS sequence"/>
</dbReference>
<dbReference type="PANTHER" id="PTHR23108:SF0">
    <property type="entry name" value="METHYLTRANSFERASE-LIKE PROTEIN 22"/>
    <property type="match status" value="1"/>
</dbReference>
<dbReference type="EMBL" id="KZ819188">
    <property type="protein sequence ID" value="PWZ03398.1"/>
    <property type="molecule type" value="Genomic_DNA"/>
</dbReference>
<dbReference type="Gene3D" id="3.40.50.150">
    <property type="entry name" value="Vaccinia Virus protein VP39"/>
    <property type="match status" value="1"/>
</dbReference>
<evidence type="ECO:0000313" key="1">
    <source>
        <dbReference type="EMBL" id="PWZ03398.1"/>
    </source>
</evidence>
<keyword evidence="2" id="KW-1185">Reference proteome</keyword>
<dbReference type="OrthoDB" id="433955at2759"/>
<dbReference type="GO" id="GO:0005634">
    <property type="term" value="C:nucleus"/>
    <property type="evidence" value="ECO:0007669"/>
    <property type="project" value="TreeGrafter"/>
</dbReference>
<proteinExistence type="predicted"/>